<organism evidence="2">
    <name type="scientific">Triticum aestivum</name>
    <name type="common">Wheat</name>
    <dbReference type="NCBI Taxonomy" id="4565"/>
    <lineage>
        <taxon>Eukaryota</taxon>
        <taxon>Viridiplantae</taxon>
        <taxon>Streptophyta</taxon>
        <taxon>Embryophyta</taxon>
        <taxon>Tracheophyta</taxon>
        <taxon>Spermatophyta</taxon>
        <taxon>Magnoliopsida</taxon>
        <taxon>Liliopsida</taxon>
        <taxon>Poales</taxon>
        <taxon>Poaceae</taxon>
        <taxon>BOP clade</taxon>
        <taxon>Pooideae</taxon>
        <taxon>Triticodae</taxon>
        <taxon>Triticeae</taxon>
        <taxon>Triticinae</taxon>
        <taxon>Triticum</taxon>
    </lineage>
</organism>
<feature type="non-terminal residue" evidence="2">
    <location>
        <position position="109"/>
    </location>
</feature>
<accession>A0A9R1D8Z6</accession>
<sequence>MARHAQPPARGPSSHRICSSTSPDACTMSVTSSAFHAVCKSRRDDTAGATRPVFLPWVIGLSRQEMTWAASSGNPPSTFEVSTPRPRATMAMLPSRSRRVHHLTPPGGT</sequence>
<name>A0A9R1D8Z6_WHEAT</name>
<feature type="region of interest" description="Disordered" evidence="1">
    <location>
        <begin position="1"/>
        <end position="26"/>
    </location>
</feature>
<comment type="caution">
    <text evidence="2">The sequence shown here is derived from an EMBL/GenBank/DDBJ whole genome shotgun (WGS) entry which is preliminary data.</text>
</comment>
<reference evidence="2" key="2">
    <citation type="submission" date="2020-03" db="EMBL/GenBank/DDBJ databases">
        <title>The second near-complete assembly of the hexaploid bread wheat (Triticum aestivum) genome.</title>
        <authorList>
            <person name="Zimin A.V."/>
            <person name="Puiu D."/>
            <person name="Shumante A."/>
            <person name="Alonge M."/>
            <person name="Salzberg S.L."/>
        </authorList>
    </citation>
    <scope>NUCLEOTIDE SEQUENCE</scope>
    <source>
        <tissue evidence="2">Leaf</tissue>
    </source>
</reference>
<gene>
    <name evidence="2" type="ORF">CFC21_005055</name>
</gene>
<reference evidence="2" key="1">
    <citation type="journal article" date="2017" name="Gigascience">
        <title>The first near-complete assembly of the hexaploid bread wheat genome, Triticum aestivum.</title>
        <authorList>
            <person name="Zimin A.V."/>
            <person name="Puiu D."/>
            <person name="Hall R."/>
            <person name="Kingan S."/>
            <person name="Clavijo B.J."/>
            <person name="Salzberg S.L."/>
        </authorList>
    </citation>
    <scope>NUCLEOTIDE SEQUENCE</scope>
    <source>
        <tissue evidence="2">Leaf</tissue>
    </source>
</reference>
<proteinExistence type="predicted"/>
<dbReference type="EMBL" id="CM022212">
    <property type="protein sequence ID" value="KAF6987402.1"/>
    <property type="molecule type" value="Genomic_DNA"/>
</dbReference>
<evidence type="ECO:0000313" key="2">
    <source>
        <dbReference type="EMBL" id="KAF6987402.1"/>
    </source>
</evidence>
<evidence type="ECO:0000256" key="1">
    <source>
        <dbReference type="SAM" id="MobiDB-lite"/>
    </source>
</evidence>
<dbReference type="Proteomes" id="UP000815260">
    <property type="component" value="Chromosome 1B"/>
</dbReference>
<protein>
    <submittedName>
        <fullName evidence="2">Uncharacterized protein</fullName>
    </submittedName>
</protein>
<dbReference type="AlphaFoldDB" id="A0A9R1D8Z6"/>
<feature type="compositionally biased region" description="Polar residues" evidence="1">
    <location>
        <begin position="16"/>
        <end position="26"/>
    </location>
</feature>